<protein>
    <recommendedName>
        <fullName evidence="10">MotA/TolQ/ExbB proton channel domain-containing protein</fullName>
    </recommendedName>
</protein>
<evidence type="ECO:0000256" key="8">
    <source>
        <dbReference type="ARBA" id="ARBA00023136"/>
    </source>
</evidence>
<dbReference type="InterPro" id="IPR050790">
    <property type="entry name" value="ExbB/TolQ_transport"/>
</dbReference>
<feature type="transmembrane region" description="Helical" evidence="9">
    <location>
        <begin position="108"/>
        <end position="133"/>
    </location>
</feature>
<keyword evidence="6" id="KW-0653">Protein transport</keyword>
<comment type="similarity">
    <text evidence="2">Belongs to the ExbB/TolQ family.</text>
</comment>
<organism evidence="11">
    <name type="scientific">marine metagenome</name>
    <dbReference type="NCBI Taxonomy" id="408172"/>
    <lineage>
        <taxon>unclassified sequences</taxon>
        <taxon>metagenomes</taxon>
        <taxon>ecological metagenomes</taxon>
    </lineage>
</organism>
<name>A0A382AX23_9ZZZZ</name>
<gene>
    <name evidence="11" type="ORF">METZ01_LOCUS158456</name>
</gene>
<accession>A0A382AX23</accession>
<evidence type="ECO:0000259" key="10">
    <source>
        <dbReference type="Pfam" id="PF01618"/>
    </source>
</evidence>
<dbReference type="EMBL" id="UINC01027043">
    <property type="protein sequence ID" value="SVB05602.1"/>
    <property type="molecule type" value="Genomic_DNA"/>
</dbReference>
<keyword evidence="8 9" id="KW-0472">Membrane</keyword>
<reference evidence="11" key="1">
    <citation type="submission" date="2018-05" db="EMBL/GenBank/DDBJ databases">
        <authorList>
            <person name="Lanie J.A."/>
            <person name="Ng W.-L."/>
            <person name="Kazmierczak K.M."/>
            <person name="Andrzejewski T.M."/>
            <person name="Davidsen T.M."/>
            <person name="Wayne K.J."/>
            <person name="Tettelin H."/>
            <person name="Glass J.I."/>
            <person name="Rusch D."/>
            <person name="Podicherti R."/>
            <person name="Tsui H.-C.T."/>
            <person name="Winkler M.E."/>
        </authorList>
    </citation>
    <scope>NUCLEOTIDE SEQUENCE</scope>
</reference>
<comment type="subcellular location">
    <subcellularLocation>
        <location evidence="1">Cell membrane</location>
        <topology evidence="1">Multi-pass membrane protein</topology>
    </subcellularLocation>
</comment>
<evidence type="ECO:0000313" key="11">
    <source>
        <dbReference type="EMBL" id="SVB05602.1"/>
    </source>
</evidence>
<feature type="domain" description="MotA/TolQ/ExbB proton channel" evidence="10">
    <location>
        <begin position="68"/>
        <end position="187"/>
    </location>
</feature>
<dbReference type="PANTHER" id="PTHR30625:SF15">
    <property type="entry name" value="BIOPOLYMER TRANSPORT PROTEIN EXBB"/>
    <property type="match status" value="1"/>
</dbReference>
<dbReference type="PANTHER" id="PTHR30625">
    <property type="entry name" value="PROTEIN TOLQ"/>
    <property type="match status" value="1"/>
</dbReference>
<keyword evidence="3" id="KW-0813">Transport</keyword>
<evidence type="ECO:0000256" key="4">
    <source>
        <dbReference type="ARBA" id="ARBA00022475"/>
    </source>
</evidence>
<evidence type="ECO:0000256" key="3">
    <source>
        <dbReference type="ARBA" id="ARBA00022448"/>
    </source>
</evidence>
<keyword evidence="5 9" id="KW-0812">Transmembrane</keyword>
<dbReference type="AlphaFoldDB" id="A0A382AX23"/>
<proteinExistence type="inferred from homology"/>
<feature type="transmembrane region" description="Helical" evidence="9">
    <location>
        <begin position="145"/>
        <end position="168"/>
    </location>
</feature>
<dbReference type="GO" id="GO:0017038">
    <property type="term" value="P:protein import"/>
    <property type="evidence" value="ECO:0007669"/>
    <property type="project" value="TreeGrafter"/>
</dbReference>
<dbReference type="Pfam" id="PF01618">
    <property type="entry name" value="MotA_ExbB"/>
    <property type="match status" value="1"/>
</dbReference>
<evidence type="ECO:0000256" key="7">
    <source>
        <dbReference type="ARBA" id="ARBA00022989"/>
    </source>
</evidence>
<dbReference type="InterPro" id="IPR002898">
    <property type="entry name" value="MotA_ExbB_proton_chnl"/>
</dbReference>
<evidence type="ECO:0000256" key="5">
    <source>
        <dbReference type="ARBA" id="ARBA00022692"/>
    </source>
</evidence>
<sequence>MVQYFLDGGPFMYPILGLLIFGLGFGIERVYTLFRASVNTKKFMTDVRTALHDEGRDKAVEVCSNTRGPVAEIFHAGLSRAHRGIEAVEKGIENAGTIEMAFLEKNMVWLSTVVTLAPMLGFTGTVAGMIQAFDDIKAANDISPAVVAGGISIALLTTLFGLVVAIIIQTFQNFLISRVDKLIIDMEENSVMLIDELVEIEIASKQK</sequence>
<evidence type="ECO:0000256" key="9">
    <source>
        <dbReference type="SAM" id="Phobius"/>
    </source>
</evidence>
<evidence type="ECO:0000256" key="2">
    <source>
        <dbReference type="ARBA" id="ARBA00010442"/>
    </source>
</evidence>
<evidence type="ECO:0000256" key="6">
    <source>
        <dbReference type="ARBA" id="ARBA00022927"/>
    </source>
</evidence>
<keyword evidence="4" id="KW-1003">Cell membrane</keyword>
<evidence type="ECO:0000256" key="1">
    <source>
        <dbReference type="ARBA" id="ARBA00004651"/>
    </source>
</evidence>
<feature type="transmembrane region" description="Helical" evidence="9">
    <location>
        <begin position="12"/>
        <end position="34"/>
    </location>
</feature>
<dbReference type="GO" id="GO:0005886">
    <property type="term" value="C:plasma membrane"/>
    <property type="evidence" value="ECO:0007669"/>
    <property type="project" value="UniProtKB-SubCell"/>
</dbReference>
<keyword evidence="7 9" id="KW-1133">Transmembrane helix</keyword>